<evidence type="ECO:0000313" key="1">
    <source>
        <dbReference type="EMBL" id="MEL5989410.1"/>
    </source>
</evidence>
<dbReference type="SUPFAM" id="SSF48452">
    <property type="entry name" value="TPR-like"/>
    <property type="match status" value="1"/>
</dbReference>
<comment type="caution">
    <text evidence="1">The sequence shown here is derived from an EMBL/GenBank/DDBJ whole genome shotgun (WGS) entry which is preliminary data.</text>
</comment>
<accession>A0ABU9LQB4</accession>
<sequence>MDSKALQAELCSMIQQDPVKPSAHQYIELAKQIKGKNYSRLLKEGLQHYPCNHEIRSLLKAKNEKTFVLRKMIKKMIGKKAASRFFYESCINYLLNIEEKELAKKIAMLGIEQNKKNSPYLRFVTKKAMQIFDWKWASQLFPLLHDQEVTTTSLYDYSVCLQLLGQKEESKQLIETIRNENPEEYSKLFKDSYRKYIIFNNGKSRIELYKHQIPNERVVATFDTIDKTWHDIPFSFNLIKKNDMDLVALRRDHVRNFHQDLSREDYIDSTSPVFSTYEDKFAYGTSLGGYAALYFGSLISDIRILAMAPRNSANPDYGARTIVVKEPFKHISPHPVSHNPNITIVYDPQNLVDEPYIKHEILPSYPKARILKIPYAGHRVPRFLAQTKQLKPLVMNFLQKKPLKEIERGALRKKSSEYYWVVSDYCLQKKHAKWALDFAQHAKEMMPDFDRPYVSISKALVALKRFNEAIKFSKEAYDKFPKEYKFAILLAEAYIANGNREAAISVLEEFSSRKQVAKVKKMLSRLKKDLIPV</sequence>
<protein>
    <submittedName>
        <fullName evidence="1">Tetratricopeptide repeat protein</fullName>
    </submittedName>
</protein>
<dbReference type="EMBL" id="JBCEWA010000012">
    <property type="protein sequence ID" value="MEL5989410.1"/>
    <property type="molecule type" value="Genomic_DNA"/>
</dbReference>
<organism evidence="1 2">
    <name type="scientific">Kurthia gibsonii</name>
    <dbReference type="NCBI Taxonomy" id="33946"/>
    <lineage>
        <taxon>Bacteria</taxon>
        <taxon>Bacillati</taxon>
        <taxon>Bacillota</taxon>
        <taxon>Bacilli</taxon>
        <taxon>Bacillales</taxon>
        <taxon>Caryophanaceae</taxon>
        <taxon>Kurthia</taxon>
    </lineage>
</organism>
<proteinExistence type="predicted"/>
<dbReference type="InterPro" id="IPR011990">
    <property type="entry name" value="TPR-like_helical_dom_sf"/>
</dbReference>
<dbReference type="Gene3D" id="1.25.40.10">
    <property type="entry name" value="Tetratricopeptide repeat domain"/>
    <property type="match status" value="1"/>
</dbReference>
<keyword evidence="2" id="KW-1185">Reference proteome</keyword>
<dbReference type="Proteomes" id="UP001398420">
    <property type="component" value="Unassembled WGS sequence"/>
</dbReference>
<dbReference type="RefSeq" id="WP_342303168.1">
    <property type="nucleotide sequence ID" value="NZ_JBCEWA010000012.1"/>
</dbReference>
<name>A0ABU9LQB4_9BACL</name>
<evidence type="ECO:0000313" key="2">
    <source>
        <dbReference type="Proteomes" id="UP001398420"/>
    </source>
</evidence>
<reference evidence="1 2" key="1">
    <citation type="submission" date="2024-04" db="EMBL/GenBank/DDBJ databases">
        <authorList>
            <person name="Wu Y.S."/>
            <person name="Zhang L."/>
        </authorList>
    </citation>
    <scope>NUCLEOTIDE SEQUENCE [LARGE SCALE GENOMIC DNA]</scope>
    <source>
        <strain evidence="1 2">KG-01</strain>
    </source>
</reference>
<gene>
    <name evidence="1" type="ORF">AAF454_13435</name>
</gene>
<dbReference type="Pfam" id="PF14559">
    <property type="entry name" value="TPR_19"/>
    <property type="match status" value="1"/>
</dbReference>